<dbReference type="InterPro" id="IPR019339">
    <property type="entry name" value="CIR_N_dom"/>
</dbReference>
<feature type="compositionally biased region" description="Basic residues" evidence="9">
    <location>
        <begin position="126"/>
        <end position="136"/>
    </location>
</feature>
<feature type="region of interest" description="Disordered" evidence="9">
    <location>
        <begin position="110"/>
        <end position="341"/>
    </location>
</feature>
<evidence type="ECO:0000256" key="6">
    <source>
        <dbReference type="ARBA" id="ARBA00023187"/>
    </source>
</evidence>
<feature type="compositionally biased region" description="Basic residues" evidence="9">
    <location>
        <begin position="146"/>
        <end position="157"/>
    </location>
</feature>
<dbReference type="InterPro" id="IPR022209">
    <property type="entry name" value="CWC25"/>
</dbReference>
<dbReference type="InterPro" id="IPR027417">
    <property type="entry name" value="P-loop_NTPase"/>
</dbReference>
<gene>
    <name evidence="11" type="ORF">BN1723_007620</name>
</gene>
<dbReference type="EMBL" id="CVQI01036717">
    <property type="protein sequence ID" value="CRK47563.1"/>
    <property type="molecule type" value="Genomic_DNA"/>
</dbReference>
<dbReference type="AlphaFoldDB" id="A0A0G4NM62"/>
<feature type="coiled-coil region" evidence="8">
    <location>
        <begin position="365"/>
        <end position="398"/>
    </location>
</feature>
<feature type="non-terminal residue" evidence="11">
    <location>
        <position position="1"/>
    </location>
</feature>
<feature type="compositionally biased region" description="Basic residues" evidence="9">
    <location>
        <begin position="198"/>
        <end position="207"/>
    </location>
</feature>
<dbReference type="Pfam" id="PF12542">
    <property type="entry name" value="CWC25"/>
    <property type="match status" value="1"/>
</dbReference>
<keyword evidence="3" id="KW-0507">mRNA processing</keyword>
<sequence length="472" mass="55710">KFCDGLFWLGDLRVDFLYNGPTNGQTGTTEEMEGYLLGKRRIDNLITGSDHKKLEKQAGQESFMALQTANTARDTAAKVREDPMLAIKKQEQAAYEAMMNDPIRRRQLLANMGLSDETKDRSKRREDKHRKRRHRHRDEDSDDERRHRHRRQAHSRSRSPSWHRRDGSDEGNDRRRSSRRDSPKRRRYDSDEDVDRRRERRSRSPRRREREDRDSHQERGDRWDDRRRDGDRRDSRRDERHDRQDDRGRDGDRERSYDRPRRHSDRSPQDQHRRRFDGGRRNGGFAQGGGGARDNKADEEEKARKLAAMQSAASELDSSREQRHRHQAARSAGKPRASNQTQQLIMGGDLNLKKSFHPGLLKNQAKVWEEEKKALDERKKTQQRINELKEERAREEIQKQLEAAGHTKKIDRRNPTLINYDQGLEVARRIQASRYLECSAMKNRGVNEAFTEAARVALSVKKERDESKCIVM</sequence>
<evidence type="ECO:0000256" key="5">
    <source>
        <dbReference type="ARBA" id="ARBA00023054"/>
    </source>
</evidence>
<keyword evidence="6" id="KW-0508">mRNA splicing</keyword>
<evidence type="ECO:0000256" key="1">
    <source>
        <dbReference type="ARBA" id="ARBA00004123"/>
    </source>
</evidence>
<feature type="compositionally biased region" description="Basic and acidic residues" evidence="9">
    <location>
        <begin position="293"/>
        <end position="304"/>
    </location>
</feature>
<dbReference type="GO" id="GO:0003924">
    <property type="term" value="F:GTPase activity"/>
    <property type="evidence" value="ECO:0007669"/>
    <property type="project" value="InterPro"/>
</dbReference>
<evidence type="ECO:0000256" key="3">
    <source>
        <dbReference type="ARBA" id="ARBA00022664"/>
    </source>
</evidence>
<keyword evidence="4" id="KW-0747">Spliceosome</keyword>
<evidence type="ECO:0000256" key="4">
    <source>
        <dbReference type="ARBA" id="ARBA00022728"/>
    </source>
</evidence>
<reference evidence="12" key="1">
    <citation type="submission" date="2015-05" db="EMBL/GenBank/DDBJ databases">
        <authorList>
            <person name="Fogelqvist Johan"/>
        </authorList>
    </citation>
    <scope>NUCLEOTIDE SEQUENCE [LARGE SCALE GENOMIC DNA]</scope>
</reference>
<protein>
    <recommendedName>
        <fullName evidence="10">CBF1-interacting co-repressor CIR N-terminal domain-containing protein</fullName>
    </recommendedName>
</protein>
<dbReference type="Pfam" id="PF10197">
    <property type="entry name" value="Cir_N"/>
    <property type="match status" value="1"/>
</dbReference>
<dbReference type="Pfam" id="PF00071">
    <property type="entry name" value="Ras"/>
    <property type="match status" value="1"/>
</dbReference>
<accession>A0A0G4NM62</accession>
<dbReference type="Gene3D" id="3.40.50.300">
    <property type="entry name" value="P-loop containing nucleotide triphosphate hydrolases"/>
    <property type="match status" value="1"/>
</dbReference>
<evidence type="ECO:0000256" key="9">
    <source>
        <dbReference type="SAM" id="MobiDB-lite"/>
    </source>
</evidence>
<feature type="compositionally biased region" description="Basic and acidic residues" evidence="9">
    <location>
        <begin position="208"/>
        <end position="280"/>
    </location>
</feature>
<dbReference type="GO" id="GO:0005525">
    <property type="term" value="F:GTP binding"/>
    <property type="evidence" value="ECO:0007669"/>
    <property type="project" value="InterPro"/>
</dbReference>
<dbReference type="InterPro" id="IPR051376">
    <property type="entry name" value="CWC25_splicing_factor"/>
</dbReference>
<dbReference type="SUPFAM" id="SSF52540">
    <property type="entry name" value="P-loop containing nucleoside triphosphate hydrolases"/>
    <property type="match status" value="1"/>
</dbReference>
<keyword evidence="7" id="KW-0539">Nucleus</keyword>
<dbReference type="PANTHER" id="PTHR16196:SF0">
    <property type="entry name" value="PRE-MRNA-SPLICING FACTOR CWC25 HOMOLOG"/>
    <property type="match status" value="1"/>
</dbReference>
<evidence type="ECO:0000256" key="8">
    <source>
        <dbReference type="SAM" id="Coils"/>
    </source>
</evidence>
<dbReference type="GO" id="GO:0000398">
    <property type="term" value="P:mRNA splicing, via spliceosome"/>
    <property type="evidence" value="ECO:0007669"/>
    <property type="project" value="TreeGrafter"/>
</dbReference>
<evidence type="ECO:0000313" key="12">
    <source>
        <dbReference type="Proteomes" id="UP000045706"/>
    </source>
</evidence>
<evidence type="ECO:0000256" key="7">
    <source>
        <dbReference type="ARBA" id="ARBA00023242"/>
    </source>
</evidence>
<dbReference type="Proteomes" id="UP000045706">
    <property type="component" value="Unassembled WGS sequence"/>
</dbReference>
<evidence type="ECO:0000313" key="11">
    <source>
        <dbReference type="EMBL" id="CRK47563.1"/>
    </source>
</evidence>
<feature type="compositionally biased region" description="Gly residues" evidence="9">
    <location>
        <begin position="281"/>
        <end position="292"/>
    </location>
</feature>
<dbReference type="GO" id="GO:0005684">
    <property type="term" value="C:U2-type spliceosomal complex"/>
    <property type="evidence" value="ECO:0007669"/>
    <property type="project" value="TreeGrafter"/>
</dbReference>
<feature type="compositionally biased region" description="Basic and acidic residues" evidence="9">
    <location>
        <begin position="163"/>
        <end position="181"/>
    </location>
</feature>
<proteinExistence type="inferred from homology"/>
<keyword evidence="5 8" id="KW-0175">Coiled coil</keyword>
<comment type="similarity">
    <text evidence="2">Belongs to the CWC25 family.</text>
</comment>
<dbReference type="SMART" id="SM01083">
    <property type="entry name" value="Cir_N"/>
    <property type="match status" value="1"/>
</dbReference>
<feature type="compositionally biased region" description="Basic and acidic residues" evidence="9">
    <location>
        <begin position="116"/>
        <end position="125"/>
    </location>
</feature>
<name>A0A0G4NM62_VERLO</name>
<evidence type="ECO:0000256" key="2">
    <source>
        <dbReference type="ARBA" id="ARBA00006695"/>
    </source>
</evidence>
<dbReference type="PANTHER" id="PTHR16196">
    <property type="entry name" value="CELL CYCLE CONTROL PROTEIN CWF25"/>
    <property type="match status" value="1"/>
</dbReference>
<comment type="subcellular location">
    <subcellularLocation>
        <location evidence="1">Nucleus</location>
    </subcellularLocation>
</comment>
<feature type="domain" description="CBF1-interacting co-repressor CIR N-terminal" evidence="10">
    <location>
        <begin position="355"/>
        <end position="391"/>
    </location>
</feature>
<evidence type="ECO:0000259" key="10">
    <source>
        <dbReference type="SMART" id="SM01083"/>
    </source>
</evidence>
<organism evidence="11 12">
    <name type="scientific">Verticillium longisporum</name>
    <name type="common">Verticillium dahliae var. longisporum</name>
    <dbReference type="NCBI Taxonomy" id="100787"/>
    <lineage>
        <taxon>Eukaryota</taxon>
        <taxon>Fungi</taxon>
        <taxon>Dikarya</taxon>
        <taxon>Ascomycota</taxon>
        <taxon>Pezizomycotina</taxon>
        <taxon>Sordariomycetes</taxon>
        <taxon>Hypocreomycetidae</taxon>
        <taxon>Glomerellales</taxon>
        <taxon>Plectosphaerellaceae</taxon>
        <taxon>Verticillium</taxon>
    </lineage>
</organism>
<dbReference type="InterPro" id="IPR001806">
    <property type="entry name" value="Small_GTPase"/>
</dbReference>